<evidence type="ECO:0000259" key="1">
    <source>
        <dbReference type="Pfam" id="PF06441"/>
    </source>
</evidence>
<protein>
    <recommendedName>
        <fullName evidence="1">Epoxide hydrolase N-terminal domain-containing protein</fullName>
    </recommendedName>
</protein>
<keyword evidence="3" id="KW-1185">Reference proteome</keyword>
<dbReference type="InterPro" id="IPR010497">
    <property type="entry name" value="Epoxide_hydro_N"/>
</dbReference>
<dbReference type="STRING" id="97359.A0A550CIZ0"/>
<name>A0A550CIZ0_9AGAR</name>
<proteinExistence type="predicted"/>
<dbReference type="AlphaFoldDB" id="A0A550CIZ0"/>
<evidence type="ECO:0000313" key="3">
    <source>
        <dbReference type="Proteomes" id="UP000320762"/>
    </source>
</evidence>
<dbReference type="EMBL" id="VDMD01000006">
    <property type="protein sequence ID" value="TRM64747.1"/>
    <property type="molecule type" value="Genomic_DNA"/>
</dbReference>
<sequence>LELAILPDEVADFGSDYGARLADSKRPVARWRDGFDWRAQEASIKDELLFM</sequence>
<comment type="caution">
    <text evidence="2">The sequence shown here is derived from an EMBL/GenBank/DDBJ whole genome shotgun (WGS) entry which is preliminary data.</text>
</comment>
<dbReference type="OrthoDB" id="7130006at2759"/>
<reference evidence="2 3" key="1">
    <citation type="journal article" date="2019" name="New Phytol.">
        <title>Comparative genomics reveals unique wood-decay strategies and fruiting body development in the Schizophyllaceae.</title>
        <authorList>
            <person name="Almasi E."/>
            <person name="Sahu N."/>
            <person name="Krizsan K."/>
            <person name="Balint B."/>
            <person name="Kovacs G.M."/>
            <person name="Kiss B."/>
            <person name="Cseklye J."/>
            <person name="Drula E."/>
            <person name="Henrissat B."/>
            <person name="Nagy I."/>
            <person name="Chovatia M."/>
            <person name="Adam C."/>
            <person name="LaButti K."/>
            <person name="Lipzen A."/>
            <person name="Riley R."/>
            <person name="Grigoriev I.V."/>
            <person name="Nagy L.G."/>
        </authorList>
    </citation>
    <scope>NUCLEOTIDE SEQUENCE [LARGE SCALE GENOMIC DNA]</scope>
    <source>
        <strain evidence="2 3">NL-1724</strain>
    </source>
</reference>
<feature type="non-terminal residue" evidence="2">
    <location>
        <position position="1"/>
    </location>
</feature>
<dbReference type="Pfam" id="PF06441">
    <property type="entry name" value="EHN"/>
    <property type="match status" value="1"/>
</dbReference>
<gene>
    <name evidence="2" type="ORF">BD626DRAFT_399560</name>
</gene>
<evidence type="ECO:0000313" key="2">
    <source>
        <dbReference type="EMBL" id="TRM64747.1"/>
    </source>
</evidence>
<dbReference type="InterPro" id="IPR029058">
    <property type="entry name" value="AB_hydrolase_fold"/>
</dbReference>
<organism evidence="2 3">
    <name type="scientific">Schizophyllum amplum</name>
    <dbReference type="NCBI Taxonomy" id="97359"/>
    <lineage>
        <taxon>Eukaryota</taxon>
        <taxon>Fungi</taxon>
        <taxon>Dikarya</taxon>
        <taxon>Basidiomycota</taxon>
        <taxon>Agaricomycotina</taxon>
        <taxon>Agaricomycetes</taxon>
        <taxon>Agaricomycetidae</taxon>
        <taxon>Agaricales</taxon>
        <taxon>Schizophyllaceae</taxon>
        <taxon>Schizophyllum</taxon>
    </lineage>
</organism>
<dbReference type="Proteomes" id="UP000320762">
    <property type="component" value="Unassembled WGS sequence"/>
</dbReference>
<dbReference type="Gene3D" id="3.40.50.1820">
    <property type="entry name" value="alpha/beta hydrolase"/>
    <property type="match status" value="1"/>
</dbReference>
<feature type="domain" description="Epoxide hydrolase N-terminal" evidence="1">
    <location>
        <begin position="5"/>
        <end position="45"/>
    </location>
</feature>
<accession>A0A550CIZ0</accession>